<evidence type="ECO:0000256" key="10">
    <source>
        <dbReference type="ARBA" id="ARBA00023065"/>
    </source>
</evidence>
<reference evidence="15" key="2">
    <citation type="journal article" date="2021" name="PeerJ">
        <title>Extensive microbial diversity within the chicken gut microbiome revealed by metagenomics and culture.</title>
        <authorList>
            <person name="Gilroy R."/>
            <person name="Ravi A."/>
            <person name="Getino M."/>
            <person name="Pursley I."/>
            <person name="Horton D.L."/>
            <person name="Alikhan N.F."/>
            <person name="Baker D."/>
            <person name="Gharbi K."/>
            <person name="Hall N."/>
            <person name="Watson M."/>
            <person name="Adriaenssens E.M."/>
            <person name="Foster-Nyarko E."/>
            <person name="Jarju S."/>
            <person name="Secka A."/>
            <person name="Antonio M."/>
            <person name="Oren A."/>
            <person name="Chaudhuri R.R."/>
            <person name="La Ragione R."/>
            <person name="Hildebrand F."/>
            <person name="Pallen M.J."/>
        </authorList>
    </citation>
    <scope>NUCLEOTIDE SEQUENCE</scope>
    <source>
        <strain evidence="15">CHK176-22527</strain>
    </source>
</reference>
<dbReference type="PANTHER" id="PTHR43298">
    <property type="entry name" value="MULTIDRUG RESISTANCE PROTEIN NORM-RELATED"/>
    <property type="match status" value="1"/>
</dbReference>
<accession>A0A9D1HD82</accession>
<dbReference type="PIRSF" id="PIRSF006603">
    <property type="entry name" value="DinF"/>
    <property type="match status" value="1"/>
</dbReference>
<evidence type="ECO:0000256" key="5">
    <source>
        <dbReference type="ARBA" id="ARBA00022448"/>
    </source>
</evidence>
<keyword evidence="7" id="KW-1003">Cell membrane</keyword>
<evidence type="ECO:0000256" key="11">
    <source>
        <dbReference type="ARBA" id="ARBA00023136"/>
    </source>
</evidence>
<evidence type="ECO:0000313" key="15">
    <source>
        <dbReference type="EMBL" id="HIT99240.1"/>
    </source>
</evidence>
<comment type="function">
    <text evidence="1">Multidrug efflux pump.</text>
</comment>
<evidence type="ECO:0000256" key="6">
    <source>
        <dbReference type="ARBA" id="ARBA00022449"/>
    </source>
</evidence>
<dbReference type="PANTHER" id="PTHR43298:SF2">
    <property type="entry name" value="FMN_FAD EXPORTER YEEO-RELATED"/>
    <property type="match status" value="1"/>
</dbReference>
<dbReference type="GO" id="GO:0006811">
    <property type="term" value="P:monoatomic ion transport"/>
    <property type="evidence" value="ECO:0007669"/>
    <property type="project" value="UniProtKB-KW"/>
</dbReference>
<dbReference type="InterPro" id="IPR002528">
    <property type="entry name" value="MATE_fam"/>
</dbReference>
<evidence type="ECO:0000256" key="7">
    <source>
        <dbReference type="ARBA" id="ARBA00022475"/>
    </source>
</evidence>
<evidence type="ECO:0000256" key="9">
    <source>
        <dbReference type="ARBA" id="ARBA00022989"/>
    </source>
</evidence>
<evidence type="ECO:0000256" key="3">
    <source>
        <dbReference type="ARBA" id="ARBA00010199"/>
    </source>
</evidence>
<comment type="caution">
    <text evidence="15">The sequence shown here is derived from an EMBL/GenBank/DDBJ whole genome shotgun (WGS) entry which is preliminary data.</text>
</comment>
<dbReference type="EMBL" id="DVLX01000032">
    <property type="protein sequence ID" value="HIT99240.1"/>
    <property type="molecule type" value="Genomic_DNA"/>
</dbReference>
<dbReference type="InterPro" id="IPR050222">
    <property type="entry name" value="MATE_MdtK"/>
</dbReference>
<dbReference type="GO" id="GO:0042910">
    <property type="term" value="F:xenobiotic transmembrane transporter activity"/>
    <property type="evidence" value="ECO:0007669"/>
    <property type="project" value="InterPro"/>
</dbReference>
<feature type="transmembrane region" description="Helical" evidence="14">
    <location>
        <begin position="262"/>
        <end position="287"/>
    </location>
</feature>
<evidence type="ECO:0000256" key="14">
    <source>
        <dbReference type="SAM" id="Phobius"/>
    </source>
</evidence>
<dbReference type="AlphaFoldDB" id="A0A9D1HD82"/>
<evidence type="ECO:0000256" key="8">
    <source>
        <dbReference type="ARBA" id="ARBA00022692"/>
    </source>
</evidence>
<dbReference type="GO" id="GO:0015297">
    <property type="term" value="F:antiporter activity"/>
    <property type="evidence" value="ECO:0007669"/>
    <property type="project" value="UniProtKB-KW"/>
</dbReference>
<feature type="transmembrane region" description="Helical" evidence="14">
    <location>
        <begin position="307"/>
        <end position="329"/>
    </location>
</feature>
<feature type="transmembrane region" description="Helical" evidence="14">
    <location>
        <begin position="36"/>
        <end position="54"/>
    </location>
</feature>
<feature type="transmembrane region" description="Helical" evidence="14">
    <location>
        <begin position="214"/>
        <end position="241"/>
    </location>
</feature>
<dbReference type="NCBIfam" id="TIGR00797">
    <property type="entry name" value="matE"/>
    <property type="match status" value="1"/>
</dbReference>
<comment type="subcellular location">
    <subcellularLocation>
        <location evidence="2">Cell membrane</location>
        <topology evidence="2">Multi-pass membrane protein</topology>
    </subcellularLocation>
</comment>
<keyword evidence="8 14" id="KW-0812">Transmembrane</keyword>
<dbReference type="Pfam" id="PF01554">
    <property type="entry name" value="MatE"/>
    <property type="match status" value="2"/>
</dbReference>
<keyword evidence="9 14" id="KW-1133">Transmembrane helix</keyword>
<gene>
    <name evidence="15" type="ORF">IAD12_03185</name>
</gene>
<keyword evidence="11 14" id="KW-0472">Membrane</keyword>
<evidence type="ECO:0000256" key="1">
    <source>
        <dbReference type="ARBA" id="ARBA00003408"/>
    </source>
</evidence>
<feature type="transmembrane region" description="Helical" evidence="14">
    <location>
        <begin position="122"/>
        <end position="141"/>
    </location>
</feature>
<dbReference type="Proteomes" id="UP000824159">
    <property type="component" value="Unassembled WGS sequence"/>
</dbReference>
<feature type="transmembrane region" description="Helical" evidence="14">
    <location>
        <begin position="412"/>
        <end position="434"/>
    </location>
</feature>
<feature type="transmembrane region" description="Helical" evidence="14">
    <location>
        <begin position="440"/>
        <end position="460"/>
    </location>
</feature>
<dbReference type="InterPro" id="IPR048279">
    <property type="entry name" value="MdtK-like"/>
</dbReference>
<keyword evidence="10" id="KW-0406">Ion transport</keyword>
<proteinExistence type="inferred from homology"/>
<comment type="similarity">
    <text evidence="3">Belongs to the multi antimicrobial extrusion (MATE) (TC 2.A.66.1) family.</text>
</comment>
<protein>
    <recommendedName>
        <fullName evidence="4">Probable multidrug resistance protein NorM</fullName>
    </recommendedName>
    <alternativeName>
        <fullName evidence="12">Multidrug-efflux transporter</fullName>
    </alternativeName>
</protein>
<name>A0A9D1HD82_9FIRM</name>
<evidence type="ECO:0000256" key="2">
    <source>
        <dbReference type="ARBA" id="ARBA00004651"/>
    </source>
</evidence>
<feature type="transmembrane region" description="Helical" evidence="14">
    <location>
        <begin position="380"/>
        <end position="400"/>
    </location>
</feature>
<feature type="transmembrane region" description="Helical" evidence="14">
    <location>
        <begin position="183"/>
        <end position="208"/>
    </location>
</feature>
<organism evidence="15 16">
    <name type="scientific">Candidatus Allocopromorpha excrementavium</name>
    <dbReference type="NCBI Taxonomy" id="2840741"/>
    <lineage>
        <taxon>Bacteria</taxon>
        <taxon>Bacillati</taxon>
        <taxon>Bacillota</taxon>
        <taxon>Clostridia</taxon>
        <taxon>Eubacteriales</taxon>
        <taxon>Eubacteriaceae</taxon>
        <taxon>Eubacteriaceae incertae sedis</taxon>
        <taxon>Candidatus Allocopromorpha</taxon>
    </lineage>
</organism>
<evidence type="ECO:0000256" key="13">
    <source>
        <dbReference type="SAM" id="MobiDB-lite"/>
    </source>
</evidence>
<keyword evidence="6" id="KW-0050">Antiport</keyword>
<sequence>MKENRELDEFEEEYGGGTKNGEHHVNKMGEMSINRLIFSMSWPAVLSMFIQAFYNVVDSFFVSLISEEALAAVTYIFPVQMLLIAVGVGTGVGINSLISRRLGARMYDEADMAASHGYRLSFINWIFFAMIGLFLSAPIMNLMSDTPYVVDNGISYMMIISIGSIFLLVEVSTEKILQATGNMMIPMICGIVGAVTNIVLDPVLIFGIGPFPEMGVAGAAVATVAGQFLSMCLGQIVLFKGKHPVKVKLFGWKFNKRIVKDIYAVGAPAILMQSIASIMQFGMNIILGAMSETAVAVMGVYGRLQSFIFMPVFGLNQGVLPIMGFNYGAKNRKRLMETFKKGFFIAFIIMGVGLVIFQLFPRELLSIFNSQNSQDMFDIGIPALRTISLCFLPASFGIMASSIFQATGHGFLSLWGSLLRQLVGILPLAWLFSVVGGLDLVWYSFPLAELIGVVYFVFALKHLYKNEIRRLDILSENIY</sequence>
<evidence type="ECO:0000256" key="4">
    <source>
        <dbReference type="ARBA" id="ARBA00020268"/>
    </source>
</evidence>
<keyword evidence="5" id="KW-0813">Transport</keyword>
<feature type="transmembrane region" description="Helical" evidence="14">
    <location>
        <begin position="74"/>
        <end position="98"/>
    </location>
</feature>
<feature type="transmembrane region" description="Helical" evidence="14">
    <location>
        <begin position="341"/>
        <end position="360"/>
    </location>
</feature>
<evidence type="ECO:0000256" key="12">
    <source>
        <dbReference type="ARBA" id="ARBA00031636"/>
    </source>
</evidence>
<reference evidence="15" key="1">
    <citation type="submission" date="2020-10" db="EMBL/GenBank/DDBJ databases">
        <authorList>
            <person name="Gilroy R."/>
        </authorList>
    </citation>
    <scope>NUCLEOTIDE SEQUENCE</scope>
    <source>
        <strain evidence="15">CHK176-22527</strain>
    </source>
</reference>
<feature type="transmembrane region" description="Helical" evidence="14">
    <location>
        <begin position="153"/>
        <end position="171"/>
    </location>
</feature>
<feature type="region of interest" description="Disordered" evidence="13">
    <location>
        <begin position="1"/>
        <end position="21"/>
    </location>
</feature>
<evidence type="ECO:0000313" key="16">
    <source>
        <dbReference type="Proteomes" id="UP000824159"/>
    </source>
</evidence>
<dbReference type="GO" id="GO:0005886">
    <property type="term" value="C:plasma membrane"/>
    <property type="evidence" value="ECO:0007669"/>
    <property type="project" value="UniProtKB-SubCell"/>
</dbReference>